<organism evidence="1 2">
    <name type="scientific">Phascolomyces articulosus</name>
    <dbReference type="NCBI Taxonomy" id="60185"/>
    <lineage>
        <taxon>Eukaryota</taxon>
        <taxon>Fungi</taxon>
        <taxon>Fungi incertae sedis</taxon>
        <taxon>Mucoromycota</taxon>
        <taxon>Mucoromycotina</taxon>
        <taxon>Mucoromycetes</taxon>
        <taxon>Mucorales</taxon>
        <taxon>Lichtheimiaceae</taxon>
        <taxon>Phascolomyces</taxon>
    </lineage>
</organism>
<dbReference type="EMBL" id="JAIXMP010000028">
    <property type="protein sequence ID" value="KAI9252398.1"/>
    <property type="molecule type" value="Genomic_DNA"/>
</dbReference>
<reference evidence="1" key="1">
    <citation type="journal article" date="2022" name="IScience">
        <title>Evolution of zygomycete secretomes and the origins of terrestrial fungal ecologies.</title>
        <authorList>
            <person name="Chang Y."/>
            <person name="Wang Y."/>
            <person name="Mondo S."/>
            <person name="Ahrendt S."/>
            <person name="Andreopoulos W."/>
            <person name="Barry K."/>
            <person name="Beard J."/>
            <person name="Benny G.L."/>
            <person name="Blankenship S."/>
            <person name="Bonito G."/>
            <person name="Cuomo C."/>
            <person name="Desiro A."/>
            <person name="Gervers K.A."/>
            <person name="Hundley H."/>
            <person name="Kuo A."/>
            <person name="LaButti K."/>
            <person name="Lang B.F."/>
            <person name="Lipzen A."/>
            <person name="O'Donnell K."/>
            <person name="Pangilinan J."/>
            <person name="Reynolds N."/>
            <person name="Sandor L."/>
            <person name="Smith M.E."/>
            <person name="Tsang A."/>
            <person name="Grigoriev I.V."/>
            <person name="Stajich J.E."/>
            <person name="Spatafora J.W."/>
        </authorList>
    </citation>
    <scope>NUCLEOTIDE SEQUENCE</scope>
    <source>
        <strain evidence="1">RSA 2281</strain>
    </source>
</reference>
<comment type="caution">
    <text evidence="1">The sequence shown here is derived from an EMBL/GenBank/DDBJ whole genome shotgun (WGS) entry which is preliminary data.</text>
</comment>
<keyword evidence="2" id="KW-1185">Reference proteome</keyword>
<evidence type="ECO:0000313" key="1">
    <source>
        <dbReference type="EMBL" id="KAI9252398.1"/>
    </source>
</evidence>
<accession>A0AAD5K2A5</accession>
<evidence type="ECO:0000313" key="2">
    <source>
        <dbReference type="Proteomes" id="UP001209540"/>
    </source>
</evidence>
<reference evidence="1" key="2">
    <citation type="submission" date="2023-02" db="EMBL/GenBank/DDBJ databases">
        <authorList>
            <consortium name="DOE Joint Genome Institute"/>
            <person name="Mondo S.J."/>
            <person name="Chang Y."/>
            <person name="Wang Y."/>
            <person name="Ahrendt S."/>
            <person name="Andreopoulos W."/>
            <person name="Barry K."/>
            <person name="Beard J."/>
            <person name="Benny G.L."/>
            <person name="Blankenship S."/>
            <person name="Bonito G."/>
            <person name="Cuomo C."/>
            <person name="Desiro A."/>
            <person name="Gervers K.A."/>
            <person name="Hundley H."/>
            <person name="Kuo A."/>
            <person name="LaButti K."/>
            <person name="Lang B.F."/>
            <person name="Lipzen A."/>
            <person name="O'Donnell K."/>
            <person name="Pangilinan J."/>
            <person name="Reynolds N."/>
            <person name="Sandor L."/>
            <person name="Smith M.W."/>
            <person name="Tsang A."/>
            <person name="Grigoriev I.V."/>
            <person name="Stajich J.E."/>
            <person name="Spatafora J.W."/>
        </authorList>
    </citation>
    <scope>NUCLEOTIDE SEQUENCE</scope>
    <source>
        <strain evidence="1">RSA 2281</strain>
    </source>
</reference>
<protein>
    <submittedName>
        <fullName evidence="1">Uncharacterized protein</fullName>
    </submittedName>
</protein>
<dbReference type="Proteomes" id="UP001209540">
    <property type="component" value="Unassembled WGS sequence"/>
</dbReference>
<dbReference type="AlphaFoldDB" id="A0AAD5K2A5"/>
<name>A0AAD5K2A5_9FUNG</name>
<sequence>MNSKGFTYPCYFLMALVNNHSIITTIISALANQCESYNDAEKAWNHLMLFFTVSKVKQNVAHDLLKGKACKFAIIVKIRIFCLKRHKEQLMNDWLSKCHIRHRDSV</sequence>
<gene>
    <name evidence="1" type="ORF">BDA99DRAFT_541117</name>
</gene>
<proteinExistence type="predicted"/>